<dbReference type="Proteomes" id="UP000042958">
    <property type="component" value="Unassembled WGS sequence"/>
</dbReference>
<dbReference type="OrthoDB" id="4368377at2759"/>
<protein>
    <submittedName>
        <fullName evidence="1">Uncharacterized protein</fullName>
    </submittedName>
</protein>
<dbReference type="STRING" id="104259.A0A0F7TGH9"/>
<accession>A0A0F7TGH9</accession>
<sequence>MALRKAVLSLTTWISFTKDKHTLHDSTAERRTWSREIEKKDGLHAQYTWIRDHKAELQEGKNLVQREMHISAQLLHLQTLVDQESSPDPSHQEQILQHEAELKRINQECLEHQVRLAELESYKPPGQVAGNHLVLTQTPKRGRPNERVVKVMGDAVRAIAAVASATCEPSEIVPEDCGISIVLEAVSAVHGIEESVGFRHPLLHVRVTPVFTGHSLPMGMCLEWEEQCILSNLDGFRREWVH</sequence>
<proteinExistence type="predicted"/>
<evidence type="ECO:0000313" key="2">
    <source>
        <dbReference type="Proteomes" id="UP000042958"/>
    </source>
</evidence>
<name>A0A0F7TGH9_PENBI</name>
<evidence type="ECO:0000313" key="1">
    <source>
        <dbReference type="EMBL" id="CEJ54972.1"/>
    </source>
</evidence>
<organism evidence="1 2">
    <name type="scientific">Penicillium brasilianum</name>
    <dbReference type="NCBI Taxonomy" id="104259"/>
    <lineage>
        <taxon>Eukaryota</taxon>
        <taxon>Fungi</taxon>
        <taxon>Dikarya</taxon>
        <taxon>Ascomycota</taxon>
        <taxon>Pezizomycotina</taxon>
        <taxon>Eurotiomycetes</taxon>
        <taxon>Eurotiomycetidae</taxon>
        <taxon>Eurotiales</taxon>
        <taxon>Aspergillaceae</taxon>
        <taxon>Penicillium</taxon>
    </lineage>
</organism>
<reference evidence="2" key="1">
    <citation type="journal article" date="2015" name="Genome Announc.">
        <title>Draft genome sequence of the fungus Penicillium brasilianum MG11.</title>
        <authorList>
            <person name="Horn F."/>
            <person name="Linde J."/>
            <person name="Mattern D.J."/>
            <person name="Walther G."/>
            <person name="Guthke R."/>
            <person name="Brakhage A.A."/>
            <person name="Valiante V."/>
        </authorList>
    </citation>
    <scope>NUCLEOTIDE SEQUENCE [LARGE SCALE GENOMIC DNA]</scope>
    <source>
        <strain evidence="2">MG11</strain>
    </source>
</reference>
<gene>
    <name evidence="1" type="ORF">PMG11_01258</name>
</gene>
<keyword evidence="2" id="KW-1185">Reference proteome</keyword>
<dbReference type="AlphaFoldDB" id="A0A0F7TGH9"/>
<dbReference type="EMBL" id="CDHK01000001">
    <property type="protein sequence ID" value="CEJ54972.1"/>
    <property type="molecule type" value="Genomic_DNA"/>
</dbReference>